<dbReference type="PANTHER" id="PTHR28604:SF1">
    <property type="entry name" value="PROLINE-RICH PROTEIN 29"/>
    <property type="match status" value="1"/>
</dbReference>
<name>A0A9D3P6B9_9TELE</name>
<feature type="domain" description="DUF4587" evidence="2">
    <location>
        <begin position="44"/>
        <end position="105"/>
    </location>
</feature>
<keyword evidence="4" id="KW-1185">Reference proteome</keyword>
<dbReference type="AlphaFoldDB" id="A0A9D3P6B9"/>
<proteinExistence type="predicted"/>
<sequence>MEQSAQIQQNDFSHFQLIQQPTPQPVTVFQQLPSAMAPPAPTLRPGHIREDLVELMMMQNAQMHQVIMNNMTMSALSSFGYTQAHEHPGPDVTAEMDPEVWHHHYPSSPYASYPAWVPMSLVPMQSHDPLQTSFQGAVYPLHNVQIEHRDRKAFPPPPPPSATGTVGPDVPPAAEYYEAERRQHRQDEKQY</sequence>
<dbReference type="InterPro" id="IPR038915">
    <property type="entry name" value="PRR29-like"/>
</dbReference>
<dbReference type="InterPro" id="IPR027904">
    <property type="entry name" value="DUF4587"/>
</dbReference>
<evidence type="ECO:0000313" key="4">
    <source>
        <dbReference type="Proteomes" id="UP000824219"/>
    </source>
</evidence>
<accession>A0A9D3P6B9</accession>
<feature type="region of interest" description="Disordered" evidence="1">
    <location>
        <begin position="149"/>
        <end position="191"/>
    </location>
</feature>
<evidence type="ECO:0000256" key="1">
    <source>
        <dbReference type="SAM" id="MobiDB-lite"/>
    </source>
</evidence>
<dbReference type="OrthoDB" id="8962708at2759"/>
<evidence type="ECO:0000313" key="3">
    <source>
        <dbReference type="EMBL" id="KAG7334839.1"/>
    </source>
</evidence>
<organism evidence="3 4">
    <name type="scientific">Hemibagrus wyckioides</name>
    <dbReference type="NCBI Taxonomy" id="337641"/>
    <lineage>
        <taxon>Eukaryota</taxon>
        <taxon>Metazoa</taxon>
        <taxon>Chordata</taxon>
        <taxon>Craniata</taxon>
        <taxon>Vertebrata</taxon>
        <taxon>Euteleostomi</taxon>
        <taxon>Actinopterygii</taxon>
        <taxon>Neopterygii</taxon>
        <taxon>Teleostei</taxon>
        <taxon>Ostariophysi</taxon>
        <taxon>Siluriformes</taxon>
        <taxon>Bagridae</taxon>
        <taxon>Hemibagrus</taxon>
    </lineage>
</organism>
<dbReference type="PANTHER" id="PTHR28604">
    <property type="match status" value="1"/>
</dbReference>
<feature type="compositionally biased region" description="Basic and acidic residues" evidence="1">
    <location>
        <begin position="178"/>
        <end position="191"/>
    </location>
</feature>
<dbReference type="Pfam" id="PF15248">
    <property type="entry name" value="DUF4587"/>
    <property type="match status" value="1"/>
</dbReference>
<dbReference type="EMBL" id="JAHKSW010000002">
    <property type="protein sequence ID" value="KAG7334839.1"/>
    <property type="molecule type" value="Genomic_DNA"/>
</dbReference>
<protein>
    <recommendedName>
        <fullName evidence="2">DUF4587 domain-containing protein</fullName>
    </recommendedName>
</protein>
<reference evidence="3 4" key="1">
    <citation type="submission" date="2021-06" db="EMBL/GenBank/DDBJ databases">
        <title>Chromosome-level genome assembly of the red-tail catfish (Hemibagrus wyckioides).</title>
        <authorList>
            <person name="Shao F."/>
        </authorList>
    </citation>
    <scope>NUCLEOTIDE SEQUENCE [LARGE SCALE GENOMIC DNA]</scope>
    <source>
        <strain evidence="3">EC202008001</strain>
        <tissue evidence="3">Blood</tissue>
    </source>
</reference>
<evidence type="ECO:0000259" key="2">
    <source>
        <dbReference type="Pfam" id="PF15248"/>
    </source>
</evidence>
<comment type="caution">
    <text evidence="3">The sequence shown here is derived from an EMBL/GenBank/DDBJ whole genome shotgun (WGS) entry which is preliminary data.</text>
</comment>
<gene>
    <name evidence="3" type="ORF">KOW79_001435</name>
</gene>
<dbReference type="Proteomes" id="UP000824219">
    <property type="component" value="Linkage Group LG02"/>
</dbReference>